<feature type="compositionally biased region" description="Basic and acidic residues" evidence="1">
    <location>
        <begin position="771"/>
        <end position="796"/>
    </location>
</feature>
<evidence type="ECO:0000313" key="3">
    <source>
        <dbReference type="Proteomes" id="UP001333110"/>
    </source>
</evidence>
<name>A0AAN7NQ75_MYCAM</name>
<dbReference type="AlphaFoldDB" id="A0AAN7NQ75"/>
<evidence type="ECO:0000313" key="2">
    <source>
        <dbReference type="EMBL" id="KAK4815123.1"/>
    </source>
</evidence>
<protein>
    <submittedName>
        <fullName evidence="2">Uncharacterized protein</fullName>
    </submittedName>
</protein>
<accession>A0AAN7NQ75</accession>
<dbReference type="Proteomes" id="UP001333110">
    <property type="component" value="Unassembled WGS sequence"/>
</dbReference>
<sequence length="853" mass="94042">MGRVHATHSRTAAPASSYLMAAQLLSRQDWALLPCLTWSWQMLSSSSVCVIDVTVLSRQTGRDIRPPRKETCVKRLTLFKKSHILLCSHKELAAAPLAPGRGTKDYRRKPLLGTMNEHESPPSRRRRLDCTRSGQSHCEAHHVCPRPGEPQTGRSVFSSVRTDAPEAMPPPPSLHSSQPEVSLDLAAGVAIRPSEGKLPEALSPLKASLVRPVFTFGLGQLDSNSEQWEHWATTAAPDEFRGNPGLQKTSRLAHSAAHLVLDLTDCCIDRTGTAEHVPVQSGGWRLNRFPGQPVPMLDNPFSEVKLPNIQSKPPLVQLEAISSHPITCYLGEETNPHLSTTSFQAVIESDEVSPQPPFLQTKPPQFPQPLPISLVLQTLPQLRCPSLDSLQPLNVSLVVRGPKLNTAFEAAFQPLSPKPVALHGVAVAQVQDPALSLVEPHTTDLSPSIQPVQVPLQSLPLLKQINTPAQLGVICKLTEGALHPFVQIIDKDIKQDWPQHRALGNTTCDRPPTGVDATSLPRASPGPQQWAAAAALALQHRGASTRNHDYLREFNLKCSADAMNGHLSVQNCRHPLIESASEIPNWKVALQKREWLTSQRALLEHARLSQFSPLTSRWEDARPSCTRSTLLPVDRRNSPILAHSSGLQSPPEANPLPQHCALHIKSSETQLCLAVQTMKVHPIAEYIVGYAEQSHSSKNISRLQEHSQVQGRGISTSPSPFPHLNKPEQRHSFYWRHVNTETPRSGLSRRLQKHLVPEYACPETQQWGMRKTKEGEAEKEMKHGSKAGTKGEKENKAPAQGSVILSGLDTLSSQSELERAACYSVLTDGHDKPVRTSDTILQKPRWRDYCLTN</sequence>
<keyword evidence="3" id="KW-1185">Reference proteome</keyword>
<gene>
    <name evidence="2" type="ORF">QYF61_017398</name>
</gene>
<feature type="region of interest" description="Disordered" evidence="1">
    <location>
        <begin position="766"/>
        <end position="801"/>
    </location>
</feature>
<evidence type="ECO:0000256" key="1">
    <source>
        <dbReference type="SAM" id="MobiDB-lite"/>
    </source>
</evidence>
<organism evidence="2 3">
    <name type="scientific">Mycteria americana</name>
    <name type="common">Wood stork</name>
    <dbReference type="NCBI Taxonomy" id="33587"/>
    <lineage>
        <taxon>Eukaryota</taxon>
        <taxon>Metazoa</taxon>
        <taxon>Chordata</taxon>
        <taxon>Craniata</taxon>
        <taxon>Vertebrata</taxon>
        <taxon>Euteleostomi</taxon>
        <taxon>Archelosauria</taxon>
        <taxon>Archosauria</taxon>
        <taxon>Dinosauria</taxon>
        <taxon>Saurischia</taxon>
        <taxon>Theropoda</taxon>
        <taxon>Coelurosauria</taxon>
        <taxon>Aves</taxon>
        <taxon>Neognathae</taxon>
        <taxon>Neoaves</taxon>
        <taxon>Aequornithes</taxon>
        <taxon>Ciconiiformes</taxon>
        <taxon>Ciconiidae</taxon>
        <taxon>Mycteria</taxon>
    </lineage>
</organism>
<comment type="caution">
    <text evidence="2">The sequence shown here is derived from an EMBL/GenBank/DDBJ whole genome shotgun (WGS) entry which is preliminary data.</text>
</comment>
<feature type="region of interest" description="Disordered" evidence="1">
    <location>
        <begin position="700"/>
        <end position="727"/>
    </location>
</feature>
<feature type="compositionally biased region" description="Polar residues" evidence="1">
    <location>
        <begin position="700"/>
        <end position="718"/>
    </location>
</feature>
<proteinExistence type="predicted"/>
<feature type="region of interest" description="Disordered" evidence="1">
    <location>
        <begin position="100"/>
        <end position="129"/>
    </location>
</feature>
<reference evidence="2 3" key="1">
    <citation type="journal article" date="2023" name="J. Hered.">
        <title>Chromosome-level genome of the wood stork (Mycteria americana) provides insight into avian chromosome evolution.</title>
        <authorList>
            <person name="Flamio R. Jr."/>
            <person name="Ramstad K.M."/>
        </authorList>
    </citation>
    <scope>NUCLEOTIDE SEQUENCE [LARGE SCALE GENOMIC DNA]</scope>
    <source>
        <strain evidence="2">JAX WOST 10</strain>
    </source>
</reference>
<dbReference type="EMBL" id="JAUNZN010000010">
    <property type="protein sequence ID" value="KAK4815123.1"/>
    <property type="molecule type" value="Genomic_DNA"/>
</dbReference>